<evidence type="ECO:0000313" key="2">
    <source>
        <dbReference type="Proteomes" id="UP000280960"/>
    </source>
</evidence>
<evidence type="ECO:0000313" key="1">
    <source>
        <dbReference type="EMBL" id="AYO30124.1"/>
    </source>
</evidence>
<dbReference type="KEGG" id="bacg:D2962_05390"/>
<gene>
    <name evidence="1" type="ORF">D2962_05390</name>
</gene>
<protein>
    <submittedName>
        <fullName evidence="1">DUF3006 family protein</fullName>
    </submittedName>
</protein>
<sequence length="70" mass="8114">MFAVIDRFEGEFAVVETDDGKTMNIKRNLLPSKAREGDIIDLESMTVDEKETLRRKKYICKLAENLFEDS</sequence>
<dbReference type="AlphaFoldDB" id="A0A3G2R3N2"/>
<dbReference type="EMBL" id="CP033169">
    <property type="protein sequence ID" value="AYO30124.1"/>
    <property type="molecule type" value="Genomic_DNA"/>
</dbReference>
<dbReference type="Gene3D" id="6.20.120.50">
    <property type="match status" value="1"/>
</dbReference>
<dbReference type="Pfam" id="PF11213">
    <property type="entry name" value="DUF3006"/>
    <property type="match status" value="1"/>
</dbReference>
<organism evidence="1 2">
    <name type="scientific">Biomaibacter acetigenes</name>
    <dbReference type="NCBI Taxonomy" id="2316383"/>
    <lineage>
        <taxon>Bacteria</taxon>
        <taxon>Bacillati</taxon>
        <taxon>Bacillota</taxon>
        <taxon>Clostridia</taxon>
        <taxon>Thermosediminibacterales</taxon>
        <taxon>Tepidanaerobacteraceae</taxon>
        <taxon>Biomaibacter</taxon>
    </lineage>
</organism>
<dbReference type="InterPro" id="IPR021377">
    <property type="entry name" value="DUF3006"/>
</dbReference>
<accession>A0A3G2R3N2</accession>
<keyword evidence="2" id="KW-1185">Reference proteome</keyword>
<reference evidence="1 2" key="1">
    <citation type="submission" date="2018-10" db="EMBL/GenBank/DDBJ databases">
        <authorList>
            <person name="Zhang X."/>
        </authorList>
    </citation>
    <scope>NUCLEOTIDE SEQUENCE [LARGE SCALE GENOMIC DNA]</scope>
    <source>
        <strain evidence="1 2">SK-G1</strain>
    </source>
</reference>
<dbReference type="RefSeq" id="WP_120768379.1">
    <property type="nucleotide sequence ID" value="NZ_CP033169.1"/>
</dbReference>
<name>A0A3G2R3N2_9FIRM</name>
<dbReference type="Proteomes" id="UP000280960">
    <property type="component" value="Chromosome"/>
</dbReference>
<proteinExistence type="predicted"/>